<evidence type="ECO:0000313" key="2">
    <source>
        <dbReference type="Proteomes" id="UP000033385"/>
    </source>
</evidence>
<gene>
    <name evidence="1" type="ORF">APHNP_1012</name>
</gene>
<reference evidence="1 2" key="1">
    <citation type="submission" date="2015-01" db="EMBL/GenBank/DDBJ databases">
        <title>Genome Sequencing of Rickettsiales.</title>
        <authorList>
            <person name="Daugherty S.C."/>
            <person name="Su Q."/>
            <person name="Abolude K."/>
            <person name="Beier-Sexton M."/>
            <person name="Carlyon J.A."/>
            <person name="Carter R."/>
            <person name="Day N.P."/>
            <person name="Dumler S.J."/>
            <person name="Dyachenko V."/>
            <person name="Godinez A."/>
            <person name="Kurtti T.J."/>
            <person name="Lichay M."/>
            <person name="Mullins K.E."/>
            <person name="Ott S."/>
            <person name="Pappas-Brown V."/>
            <person name="Paris D.H."/>
            <person name="Patel P."/>
            <person name="Richards A.L."/>
            <person name="Sadzewicz L."/>
            <person name="Sears K."/>
            <person name="Seidman D."/>
            <person name="Sengamalay N."/>
            <person name="Stenos J."/>
            <person name="Tallon L.J."/>
            <person name="Vincent G."/>
            <person name="Fraser C.M."/>
            <person name="Munderloh U."/>
            <person name="Dunning-Hotopp J.C."/>
        </authorList>
    </citation>
    <scope>NUCLEOTIDE SEQUENCE [LARGE SCALE GENOMIC DNA]</scope>
    <source>
        <strain evidence="1 2">ApNP</strain>
    </source>
</reference>
<name>A0A0F3NHT8_ANAPH</name>
<sequence length="39" mass="4457">MSYLSRKFLLEICSIYIAKVSLAKARGCVHFVGLYIDFT</sequence>
<comment type="caution">
    <text evidence="1">The sequence shown here is derived from an EMBL/GenBank/DDBJ whole genome shotgun (WGS) entry which is preliminary data.</text>
</comment>
<proteinExistence type="predicted"/>
<protein>
    <submittedName>
        <fullName evidence="1">Uncharacterized protein</fullName>
    </submittedName>
</protein>
<dbReference type="EMBL" id="LANW01000001">
    <property type="protein sequence ID" value="KJV66469.1"/>
    <property type="molecule type" value="Genomic_DNA"/>
</dbReference>
<organism evidence="1 2">
    <name type="scientific">Anaplasma phagocytophilum str. ApNP</name>
    <dbReference type="NCBI Taxonomy" id="1359153"/>
    <lineage>
        <taxon>Bacteria</taxon>
        <taxon>Pseudomonadati</taxon>
        <taxon>Pseudomonadota</taxon>
        <taxon>Alphaproteobacteria</taxon>
        <taxon>Rickettsiales</taxon>
        <taxon>Anaplasmataceae</taxon>
        <taxon>Anaplasma</taxon>
        <taxon>phagocytophilum group</taxon>
    </lineage>
</organism>
<dbReference type="AlphaFoldDB" id="A0A0F3NHT8"/>
<evidence type="ECO:0000313" key="1">
    <source>
        <dbReference type="EMBL" id="KJV66469.1"/>
    </source>
</evidence>
<dbReference type="Proteomes" id="UP000033385">
    <property type="component" value="Unassembled WGS sequence"/>
</dbReference>
<accession>A0A0F3NHT8</accession>